<keyword evidence="9" id="KW-1185">Reference proteome</keyword>
<dbReference type="AlphaFoldDB" id="A0AAN1WIK2"/>
<dbReference type="PANTHER" id="PTHR43332:SF2">
    <property type="entry name" value="INNER MEMBRANE TRANSPORT PERMEASE YADH"/>
    <property type="match status" value="1"/>
</dbReference>
<protein>
    <recommendedName>
        <fullName evidence="6">Transport permease protein</fullName>
    </recommendedName>
</protein>
<organism evidence="8 9">
    <name type="scientific">Marinagarivorans cellulosilyticus</name>
    <dbReference type="NCBI Taxonomy" id="2721545"/>
    <lineage>
        <taxon>Bacteria</taxon>
        <taxon>Pseudomonadati</taxon>
        <taxon>Pseudomonadota</taxon>
        <taxon>Gammaproteobacteria</taxon>
        <taxon>Cellvibrionales</taxon>
        <taxon>Cellvibrionaceae</taxon>
        <taxon>Marinagarivorans</taxon>
    </lineage>
</organism>
<dbReference type="GO" id="GO:0140359">
    <property type="term" value="F:ABC-type transporter activity"/>
    <property type="evidence" value="ECO:0007669"/>
    <property type="project" value="InterPro"/>
</dbReference>
<evidence type="ECO:0000256" key="1">
    <source>
        <dbReference type="ARBA" id="ARBA00004141"/>
    </source>
</evidence>
<evidence type="ECO:0000256" key="6">
    <source>
        <dbReference type="RuleBase" id="RU361157"/>
    </source>
</evidence>
<evidence type="ECO:0000256" key="4">
    <source>
        <dbReference type="ARBA" id="ARBA00022989"/>
    </source>
</evidence>
<comment type="similarity">
    <text evidence="2 6">Belongs to the ABC-2 integral membrane protein family.</text>
</comment>
<evidence type="ECO:0000313" key="8">
    <source>
        <dbReference type="EMBL" id="BCD98263.1"/>
    </source>
</evidence>
<dbReference type="InterPro" id="IPR000412">
    <property type="entry name" value="ABC_2_transport"/>
</dbReference>
<dbReference type="PRINTS" id="PR00164">
    <property type="entry name" value="ABC2TRNSPORT"/>
</dbReference>
<feature type="transmembrane region" description="Helical" evidence="6">
    <location>
        <begin position="138"/>
        <end position="160"/>
    </location>
</feature>
<dbReference type="PROSITE" id="PS51012">
    <property type="entry name" value="ABC_TM2"/>
    <property type="match status" value="1"/>
</dbReference>
<feature type="transmembrane region" description="Helical" evidence="6">
    <location>
        <begin position="172"/>
        <end position="192"/>
    </location>
</feature>
<comment type="subcellular location">
    <subcellularLocation>
        <location evidence="6">Cell inner membrane</location>
        <topology evidence="6">Multi-pass membrane protein</topology>
    </subcellularLocation>
    <subcellularLocation>
        <location evidence="1">Membrane</location>
        <topology evidence="1">Multi-pass membrane protein</topology>
    </subcellularLocation>
</comment>
<keyword evidence="5 6" id="KW-0472">Membrane</keyword>
<gene>
    <name evidence="8" type="ORF">MARGE09_P2464</name>
</gene>
<evidence type="ECO:0000256" key="5">
    <source>
        <dbReference type="ARBA" id="ARBA00023136"/>
    </source>
</evidence>
<keyword evidence="4 6" id="KW-1133">Transmembrane helix</keyword>
<dbReference type="NCBIfam" id="NF011648">
    <property type="entry name" value="PRK15066.1"/>
    <property type="match status" value="1"/>
</dbReference>
<feature type="transmembrane region" description="Helical" evidence="6">
    <location>
        <begin position="225"/>
        <end position="249"/>
    </location>
</feature>
<keyword evidence="6" id="KW-0813">Transport</keyword>
<dbReference type="GO" id="GO:0043190">
    <property type="term" value="C:ATP-binding cassette (ABC) transporter complex"/>
    <property type="evidence" value="ECO:0007669"/>
    <property type="project" value="InterPro"/>
</dbReference>
<sequence>MNAQQTWVAFVTLVRKEVKRFTRIWVQTLLPPVITMSLYFIIFGKLIGERIGEMSGTPYIAFVVPGLVMMAVINNSYANVVSSFFSAKLNRSIEELQVSPTPSSVIIAGYVAGGALRGLIIGLLVTALSFFFTDIHLHSIAITLSVIVLAAILFALAGFINATFANSFDDINIIPTFILTPLTYLGGVFYSIDMLPTFGQVLSQFNPILYLVNSFRYGMLGISDINIAAALSGLIFTVIILYAACWYLLEKSQRLRQ</sequence>
<feature type="domain" description="ABC transmembrane type-2" evidence="7">
    <location>
        <begin position="23"/>
        <end position="252"/>
    </location>
</feature>
<dbReference type="InterPro" id="IPR047817">
    <property type="entry name" value="ABC2_TM_bact-type"/>
</dbReference>
<feature type="transmembrane region" description="Helical" evidence="6">
    <location>
        <begin position="59"/>
        <end position="85"/>
    </location>
</feature>
<feature type="transmembrane region" description="Helical" evidence="6">
    <location>
        <begin position="24"/>
        <end position="47"/>
    </location>
</feature>
<proteinExistence type="inferred from homology"/>
<dbReference type="Pfam" id="PF01061">
    <property type="entry name" value="ABC2_membrane"/>
    <property type="match status" value="1"/>
</dbReference>
<evidence type="ECO:0000259" key="7">
    <source>
        <dbReference type="PROSITE" id="PS51012"/>
    </source>
</evidence>
<evidence type="ECO:0000313" key="9">
    <source>
        <dbReference type="Proteomes" id="UP001320119"/>
    </source>
</evidence>
<keyword evidence="6" id="KW-1003">Cell membrane</keyword>
<dbReference type="PIRSF" id="PIRSF006648">
    <property type="entry name" value="DrrB"/>
    <property type="match status" value="1"/>
</dbReference>
<evidence type="ECO:0000256" key="3">
    <source>
        <dbReference type="ARBA" id="ARBA00022692"/>
    </source>
</evidence>
<feature type="transmembrane region" description="Helical" evidence="6">
    <location>
        <begin position="105"/>
        <end position="132"/>
    </location>
</feature>
<dbReference type="KEGG" id="marq:MARGE09_P2464"/>
<dbReference type="RefSeq" id="WP_236982495.1">
    <property type="nucleotide sequence ID" value="NZ_AP023086.1"/>
</dbReference>
<name>A0AAN1WIK2_9GAMM</name>
<keyword evidence="3 6" id="KW-0812">Transmembrane</keyword>
<dbReference type="InterPro" id="IPR013525">
    <property type="entry name" value="ABC2_TM"/>
</dbReference>
<accession>A0AAN1WIK2</accession>
<evidence type="ECO:0000256" key="2">
    <source>
        <dbReference type="ARBA" id="ARBA00007783"/>
    </source>
</evidence>
<dbReference type="Proteomes" id="UP001320119">
    <property type="component" value="Chromosome"/>
</dbReference>
<reference evidence="8 9" key="1">
    <citation type="journal article" date="2022" name="IScience">
        <title>An ultrasensitive nanofiber-based assay for enzymatic hydrolysis and deep-sea microbial degradation of cellulose.</title>
        <authorList>
            <person name="Tsudome M."/>
            <person name="Tachioka M."/>
            <person name="Miyazaki M."/>
            <person name="Uchimura K."/>
            <person name="Tsuda M."/>
            <person name="Takaki Y."/>
            <person name="Deguchi S."/>
        </authorList>
    </citation>
    <scope>NUCLEOTIDE SEQUENCE [LARGE SCALE GENOMIC DNA]</scope>
    <source>
        <strain evidence="8 9">GE09</strain>
    </source>
</reference>
<dbReference type="PANTHER" id="PTHR43332">
    <property type="entry name" value="INNER MEMBRANE TRANSPORT PERMEASE YADH-RELATED"/>
    <property type="match status" value="1"/>
</dbReference>
<dbReference type="EMBL" id="AP023086">
    <property type="protein sequence ID" value="BCD98263.1"/>
    <property type="molecule type" value="Genomic_DNA"/>
</dbReference>
<dbReference type="InterPro" id="IPR052522">
    <property type="entry name" value="ABC-2_transport_permease"/>
</dbReference>